<feature type="region of interest" description="Disordered" evidence="1">
    <location>
        <begin position="478"/>
        <end position="568"/>
    </location>
</feature>
<sequence>MSSGTKRNKKNSQAEDDEGKGRSGNDQSQSKRVENRRDGQSKNDEKSKEGLGNANDKGKGRQNDGDGYGEDGQNGQDDGDGNSEHGQNSQNNGDGNGEHGQNSQNDGDEKGEEDEDDTRGEPMEVDEEEVPLTLYKKPKVRDWGRELKQNFINKNDATFKEQFQEEEPNFDIIENAINVFNRSLRKENQDHHEKLDRATIQASFHRPQWAGFKASISLRSDARAKWTAFDKMRFIVVQFNTQNELPQEWNFSREIAKRILGERPVDMDEPDETYKEPGVDIEDDTETDSDSDSDSEEDGLGQLENRMMEHFSALYRGRVVCWWATGSFGTQILVRYRKREGKAKHDIYRVRAGSSQTWNPQRVVQIFPDSTRGQLKVTRVVNGLERRQWQWGRKDVKDILGVGWSVGDEEEGYGDCYRELHPKVERERYRDTVVIVRWKDKEETIETRQFVRRMAIGGPKKGDMLIYTKAREMETAYWGQDPEIEESNSDFITDDSYTSDESHTGQAARSGKNEKQRKHKKAENRATYEESTNNPYSSDEPHLRRSSRLSKKHKKHREEKSTDVDREIRRLEKELKKLKLKKRR</sequence>
<reference evidence="3" key="3">
    <citation type="submission" date="2022-07" db="EMBL/GenBank/DDBJ databases">
        <title>Taxonomy of Aspergillus series Nigri: significant species reduction supported by multi-species coalescent approaches.</title>
        <authorList>
            <person name="Bian C."/>
            <person name="Kusuya Y."/>
            <person name="Sklenar F."/>
            <person name="D'hooge E."/>
            <person name="Yaguchi T."/>
            <person name="Takahashi H."/>
            <person name="Hubka V."/>
        </authorList>
    </citation>
    <scope>NUCLEOTIDE SEQUENCE</scope>
    <source>
        <strain evidence="3">IFM 63604</strain>
    </source>
</reference>
<accession>A0A117E236</accession>
<evidence type="ECO:0000313" key="2">
    <source>
        <dbReference type="EMBL" id="GAQ45003.1"/>
    </source>
</evidence>
<feature type="region of interest" description="Disordered" evidence="1">
    <location>
        <begin position="1"/>
        <end position="131"/>
    </location>
</feature>
<feature type="compositionally biased region" description="Acidic residues" evidence="1">
    <location>
        <begin position="279"/>
        <end position="299"/>
    </location>
</feature>
<feature type="region of interest" description="Disordered" evidence="1">
    <location>
        <begin position="262"/>
        <end position="299"/>
    </location>
</feature>
<evidence type="ECO:0000256" key="1">
    <source>
        <dbReference type="SAM" id="MobiDB-lite"/>
    </source>
</evidence>
<dbReference type="Proteomes" id="UP000068243">
    <property type="component" value="Unassembled WGS sequence"/>
</dbReference>
<dbReference type="AlphaFoldDB" id="A0A117E236"/>
<name>A0A117E236_ASPNG</name>
<feature type="compositionally biased region" description="Basic and acidic residues" evidence="1">
    <location>
        <begin position="558"/>
        <end position="568"/>
    </location>
</feature>
<dbReference type="EMBL" id="BCMY01000014">
    <property type="protein sequence ID" value="GAQ45003.1"/>
    <property type="molecule type" value="Genomic_DNA"/>
</dbReference>
<reference evidence="4" key="2">
    <citation type="journal article" date="2016" name="Genome Announc.">
        <title>Draft genome sequence of Aspergillus niger strain An76.</title>
        <authorList>
            <person name="Gong W."/>
            <person name="Cheng Z."/>
            <person name="Zhang H."/>
            <person name="Liu L."/>
            <person name="Gao P."/>
            <person name="Wang L."/>
        </authorList>
    </citation>
    <scope>NUCLEOTIDE SEQUENCE [LARGE SCALE GENOMIC DNA]</scope>
    <source>
        <strain evidence="4">An76</strain>
    </source>
</reference>
<proteinExistence type="predicted"/>
<evidence type="ECO:0000313" key="3">
    <source>
        <dbReference type="EMBL" id="GLA52503.1"/>
    </source>
</evidence>
<reference evidence="2" key="1">
    <citation type="submission" date="2015-12" db="EMBL/GenBank/DDBJ databases">
        <title>Aspergillus niger An76 genome sequencing.</title>
        <authorList>
            <person name="Wang L.S."/>
            <person name="Gao P.J."/>
            <person name="Liu L."/>
            <person name="Zhang H.Q."/>
            <person name="Cheng Z."/>
            <person name="Gong W.L."/>
        </authorList>
    </citation>
    <scope>NUCLEOTIDE SEQUENCE [LARGE SCALE GENOMIC DNA]</scope>
    <source>
        <strain evidence="2">An76</strain>
    </source>
</reference>
<feature type="compositionally biased region" description="Basic residues" evidence="1">
    <location>
        <begin position="1"/>
        <end position="10"/>
    </location>
</feature>
<dbReference type="Proteomes" id="UP001144191">
    <property type="component" value="Unassembled WGS sequence"/>
</dbReference>
<dbReference type="EMBL" id="BRPB01000064">
    <property type="protein sequence ID" value="GLA52503.1"/>
    <property type="molecule type" value="Genomic_DNA"/>
</dbReference>
<comment type="caution">
    <text evidence="2">The sequence shown here is derived from an EMBL/GenBank/DDBJ whole genome shotgun (WGS) entry which is preliminary data.</text>
</comment>
<dbReference type="OMA" id="HREEKST"/>
<gene>
    <name evidence="2" type="ORF">ABL_07664</name>
    <name evidence="3" type="ORF">AnigIFM63604_009367</name>
</gene>
<dbReference type="OrthoDB" id="4369211at2759"/>
<feature type="compositionally biased region" description="Acidic residues" evidence="1">
    <location>
        <begin position="109"/>
        <end position="130"/>
    </location>
</feature>
<feature type="compositionally biased region" description="Basic and acidic residues" evidence="1">
    <location>
        <begin position="262"/>
        <end position="278"/>
    </location>
</feature>
<feature type="compositionally biased region" description="Basic and acidic residues" evidence="1">
    <location>
        <begin position="19"/>
        <end position="49"/>
    </location>
</feature>
<feature type="compositionally biased region" description="Basic residues" evidence="1">
    <location>
        <begin position="544"/>
        <end position="557"/>
    </location>
</feature>
<evidence type="ECO:0000313" key="4">
    <source>
        <dbReference type="Proteomes" id="UP000068243"/>
    </source>
</evidence>
<protein>
    <submittedName>
        <fullName evidence="2">Uncharacterized protein</fullName>
    </submittedName>
</protein>
<organism evidence="2 4">
    <name type="scientific">Aspergillus niger</name>
    <dbReference type="NCBI Taxonomy" id="5061"/>
    <lineage>
        <taxon>Eukaryota</taxon>
        <taxon>Fungi</taxon>
        <taxon>Dikarya</taxon>
        <taxon>Ascomycota</taxon>
        <taxon>Pezizomycotina</taxon>
        <taxon>Eurotiomycetes</taxon>
        <taxon>Eurotiomycetidae</taxon>
        <taxon>Eurotiales</taxon>
        <taxon>Aspergillaceae</taxon>
        <taxon>Aspergillus</taxon>
        <taxon>Aspergillus subgen. Circumdati</taxon>
    </lineage>
</organism>